<comment type="caution">
    <text evidence="2">The sequence shown here is derived from an EMBL/GenBank/DDBJ whole genome shotgun (WGS) entry which is preliminary data.</text>
</comment>
<accession>A0A2N7QAI6</accession>
<organism evidence="2 3">
    <name type="scientific">Thermodesulfobacterium geofontis</name>
    <dbReference type="NCBI Taxonomy" id="1295609"/>
    <lineage>
        <taxon>Bacteria</taxon>
        <taxon>Pseudomonadati</taxon>
        <taxon>Thermodesulfobacteriota</taxon>
        <taxon>Thermodesulfobacteria</taxon>
        <taxon>Thermodesulfobacteriales</taxon>
        <taxon>Thermodesulfobacteriaceae</taxon>
        <taxon>Thermodesulfobacterium</taxon>
    </lineage>
</organism>
<evidence type="ECO:0000313" key="2">
    <source>
        <dbReference type="EMBL" id="PMP95399.1"/>
    </source>
</evidence>
<keyword evidence="1" id="KW-0472">Membrane</keyword>
<dbReference type="Gene3D" id="3.30.700.10">
    <property type="entry name" value="Glycoprotein, Type 4 Pilin"/>
    <property type="match status" value="1"/>
</dbReference>
<protein>
    <recommendedName>
        <fullName evidence="4">Prepilin-type N-terminal cleavage/methylation domain-containing protein</fullName>
    </recommendedName>
</protein>
<evidence type="ECO:0000256" key="1">
    <source>
        <dbReference type="SAM" id="Phobius"/>
    </source>
</evidence>
<proteinExistence type="predicted"/>
<dbReference type="AlphaFoldDB" id="A0A2N7QAI6"/>
<gene>
    <name evidence="2" type="ORF">C0169_05465</name>
</gene>
<dbReference type="EMBL" id="PNJD01000334">
    <property type="protein sequence ID" value="PMP95399.1"/>
    <property type="molecule type" value="Genomic_DNA"/>
</dbReference>
<keyword evidence="1" id="KW-1133">Transmembrane helix</keyword>
<dbReference type="Pfam" id="PF07963">
    <property type="entry name" value="N_methyl"/>
    <property type="match status" value="1"/>
</dbReference>
<dbReference type="SUPFAM" id="SSF54523">
    <property type="entry name" value="Pili subunits"/>
    <property type="match status" value="1"/>
</dbReference>
<dbReference type="InterPro" id="IPR012902">
    <property type="entry name" value="N_methyl_site"/>
</dbReference>
<evidence type="ECO:0000313" key="3">
    <source>
        <dbReference type="Proteomes" id="UP000235619"/>
    </source>
</evidence>
<sequence length="124" mass="13158">MKKAFTLMELLIALAIMAIMAAIAVGVYRGYVKKAARSSLQTDTRNCITCVAAELARVALTGGNPDFSNCTNRISRYTESCSVSPSYSPDVEVYQCTCTGKGIIADITCTLTTESSSFSGTGCE</sequence>
<keyword evidence="1" id="KW-0812">Transmembrane</keyword>
<evidence type="ECO:0008006" key="4">
    <source>
        <dbReference type="Google" id="ProtNLM"/>
    </source>
</evidence>
<name>A0A2N7QAI6_9BACT</name>
<dbReference type="InterPro" id="IPR045584">
    <property type="entry name" value="Pilin-like"/>
</dbReference>
<dbReference type="Proteomes" id="UP000235619">
    <property type="component" value="Unassembled WGS sequence"/>
</dbReference>
<reference evidence="2 3" key="1">
    <citation type="submission" date="2018-01" db="EMBL/GenBank/DDBJ databases">
        <title>Metagenomic assembled genomes from two thermal pools in the Uzon Caldera, Kamchatka, Russia.</title>
        <authorList>
            <person name="Wilkins L."/>
            <person name="Ettinger C."/>
        </authorList>
    </citation>
    <scope>NUCLEOTIDE SEQUENCE [LARGE SCALE GENOMIC DNA]</scope>
    <source>
        <strain evidence="2">ARK-04</strain>
    </source>
</reference>
<dbReference type="NCBIfam" id="TIGR02532">
    <property type="entry name" value="IV_pilin_GFxxxE"/>
    <property type="match status" value="1"/>
</dbReference>
<feature type="transmembrane region" description="Helical" evidence="1">
    <location>
        <begin position="6"/>
        <end position="28"/>
    </location>
</feature>